<name>A0A0R2FNE7_9LACO</name>
<dbReference type="EMBL" id="JQAZ01000004">
    <property type="protein sequence ID" value="KRN31420.1"/>
    <property type="molecule type" value="Genomic_DNA"/>
</dbReference>
<proteinExistence type="predicted"/>
<reference evidence="3 4" key="1">
    <citation type="journal article" date="2015" name="Genome Announc.">
        <title>Expanding the biotechnology potential of lactobacilli through comparative genomics of 213 strains and associated genera.</title>
        <authorList>
            <person name="Sun Z."/>
            <person name="Harris H.M."/>
            <person name="McCann A."/>
            <person name="Guo C."/>
            <person name="Argimon S."/>
            <person name="Zhang W."/>
            <person name="Yang X."/>
            <person name="Jeffery I.B."/>
            <person name="Cooney J.C."/>
            <person name="Kagawa T.F."/>
            <person name="Liu W."/>
            <person name="Song Y."/>
            <person name="Salvetti E."/>
            <person name="Wrobel A."/>
            <person name="Rasinkangas P."/>
            <person name="Parkhill J."/>
            <person name="Rea M.C."/>
            <person name="O'Sullivan O."/>
            <person name="Ritari J."/>
            <person name="Douillard F.P."/>
            <person name="Paul Ross R."/>
            <person name="Yang R."/>
            <person name="Briner A.E."/>
            <person name="Felis G.E."/>
            <person name="de Vos W.M."/>
            <person name="Barrangou R."/>
            <person name="Klaenhammer T.R."/>
            <person name="Caufield P.W."/>
            <person name="Cui Y."/>
            <person name="Zhang H."/>
            <person name="O'Toole P.W."/>
        </authorList>
    </citation>
    <scope>NUCLEOTIDE SEQUENCE [LARGE SCALE GENOMIC DNA]</scope>
    <source>
        <strain evidence="1 4">ATCC BAA-66</strain>
        <strain evidence="2 3">DSM 13344</strain>
    </source>
</reference>
<keyword evidence="3" id="KW-1185">Reference proteome</keyword>
<dbReference type="Proteomes" id="UP000051645">
    <property type="component" value="Unassembled WGS sequence"/>
</dbReference>
<comment type="caution">
    <text evidence="1">The sequence shown here is derived from an EMBL/GenBank/DDBJ whole genome shotgun (WGS) entry which is preliminary data.</text>
</comment>
<dbReference type="AlphaFoldDB" id="A0A0R2FNE7"/>
<sequence>MDEHTTLAIWMESGKTLQFIDVTDFNDNATTVEFSYFGQRSQEKRHAIFRKNMIAGYAVTE</sequence>
<dbReference type="Proteomes" id="UP000051751">
    <property type="component" value="Unassembled WGS sequence"/>
</dbReference>
<evidence type="ECO:0000313" key="1">
    <source>
        <dbReference type="EMBL" id="KRN29222.1"/>
    </source>
</evidence>
<organism evidence="1 4">
    <name type="scientific">Lactobacillus selangorensis</name>
    <dbReference type="NCBI Taxonomy" id="81857"/>
    <lineage>
        <taxon>Bacteria</taxon>
        <taxon>Bacillati</taxon>
        <taxon>Bacillota</taxon>
        <taxon>Bacilli</taxon>
        <taxon>Lactobacillales</taxon>
        <taxon>Lactobacillaceae</taxon>
        <taxon>Lactobacillus</taxon>
    </lineage>
</organism>
<evidence type="ECO:0000313" key="4">
    <source>
        <dbReference type="Proteomes" id="UP000051751"/>
    </source>
</evidence>
<gene>
    <name evidence="1" type="ORF">IV38_GL000102</name>
    <name evidence="2" type="ORF">IV40_GL001416</name>
</gene>
<dbReference type="RefSeq" id="WP_057769703.1">
    <property type="nucleotide sequence ID" value="NZ_JQAT01000001.1"/>
</dbReference>
<accession>A0A0R2FNE7</accession>
<evidence type="ECO:0000313" key="3">
    <source>
        <dbReference type="Proteomes" id="UP000051645"/>
    </source>
</evidence>
<evidence type="ECO:0000313" key="2">
    <source>
        <dbReference type="EMBL" id="KRN31420.1"/>
    </source>
</evidence>
<protein>
    <submittedName>
        <fullName evidence="1">Uncharacterized protein</fullName>
    </submittedName>
</protein>
<dbReference type="PATRIC" id="fig|81857.3.peg.105"/>
<dbReference type="EMBL" id="JQAT01000001">
    <property type="protein sequence ID" value="KRN29222.1"/>
    <property type="molecule type" value="Genomic_DNA"/>
</dbReference>